<name>A0A2X3BVW1_CLOPF</name>
<evidence type="ECO:0000259" key="1">
    <source>
        <dbReference type="Pfam" id="PF00534"/>
    </source>
</evidence>
<dbReference type="AlphaFoldDB" id="A0A2X3BVW1"/>
<dbReference type="Pfam" id="PF00534">
    <property type="entry name" value="Glycos_transf_1"/>
    <property type="match status" value="1"/>
</dbReference>
<dbReference type="EC" id="2.4.1.250" evidence="3"/>
<evidence type="ECO:0000313" key="4">
    <source>
        <dbReference type="Proteomes" id="UP000250234"/>
    </source>
</evidence>
<proteinExistence type="predicted"/>
<dbReference type="CDD" id="cd03808">
    <property type="entry name" value="GT4_CapM-like"/>
    <property type="match status" value="1"/>
</dbReference>
<dbReference type="PANTHER" id="PTHR45947">
    <property type="entry name" value="SULFOQUINOVOSYL TRANSFERASE SQD2"/>
    <property type="match status" value="1"/>
</dbReference>
<sequence>MNNKKIKILHVAQANGGVSEYLKSFLKYSNKNIFQNYLLVSNLYKTEEEIYNELVDDIKYLDMKREISLKSDLKSIMGIIRYLRNNNVDIIYSHSSKAGALVRIAAIFTKTPVIYNSHGWAFDMNVSNKKKNVYILIEKMLAKLTKKIICISKNDYDKALEYKICKENKLALIENGIDIEKFNKSFNASKIKNKYNIPINKLVVGMVARISEQKSPETFVEIASRLCKINDNFHFIMVGDGEEREKIDDLIKKLGISEKFTITGWVNNTAEIISIFDIALLTSKWEGFGLVIPEYFISKVPVIASSVGGIKNIINNGVNGRLVENNDIEKYIEYIFQYINDNDFRDKIIEKAYLDANIKYNISRVVKEHEKIFKSCIKTTDKDKENEFGKCSSI</sequence>
<dbReference type="InterPro" id="IPR028098">
    <property type="entry name" value="Glyco_trans_4-like_N"/>
</dbReference>
<feature type="domain" description="Glycosyltransferase subfamily 4-like N-terminal" evidence="2">
    <location>
        <begin position="16"/>
        <end position="180"/>
    </location>
</feature>
<reference evidence="3 4" key="1">
    <citation type="submission" date="2018-06" db="EMBL/GenBank/DDBJ databases">
        <authorList>
            <consortium name="Pathogen Informatics"/>
            <person name="Doyle S."/>
        </authorList>
    </citation>
    <scope>NUCLEOTIDE SEQUENCE [LARGE SCALE GENOMIC DNA]</scope>
    <source>
        <strain evidence="3 4">NCTC8081</strain>
    </source>
</reference>
<protein>
    <submittedName>
        <fullName evidence="3">Glycosyltransferase</fullName>
        <ecNumber evidence="3">2.4.1.250</ecNumber>
    </submittedName>
</protein>
<dbReference type="Pfam" id="PF13439">
    <property type="entry name" value="Glyco_transf_4"/>
    <property type="match status" value="1"/>
</dbReference>
<gene>
    <name evidence="3" type="primary">mshA_2</name>
    <name evidence="3" type="ORF">NCTC8081_02223</name>
</gene>
<keyword evidence="3" id="KW-0328">Glycosyltransferase</keyword>
<dbReference type="EMBL" id="UAWO01000002">
    <property type="protein sequence ID" value="SQC08302.1"/>
    <property type="molecule type" value="Genomic_DNA"/>
</dbReference>
<dbReference type="GO" id="GO:0102710">
    <property type="term" value="F:D-inositol-3-phosphate glycosyltransferase activity"/>
    <property type="evidence" value="ECO:0007669"/>
    <property type="project" value="UniProtKB-EC"/>
</dbReference>
<feature type="domain" description="Glycosyl transferase family 1" evidence="1">
    <location>
        <begin position="190"/>
        <end position="353"/>
    </location>
</feature>
<dbReference type="SUPFAM" id="SSF53756">
    <property type="entry name" value="UDP-Glycosyltransferase/glycogen phosphorylase"/>
    <property type="match status" value="1"/>
</dbReference>
<dbReference type="PANTHER" id="PTHR45947:SF3">
    <property type="entry name" value="SULFOQUINOVOSYL TRANSFERASE SQD2"/>
    <property type="match status" value="1"/>
</dbReference>
<dbReference type="Proteomes" id="UP000250234">
    <property type="component" value="Unassembled WGS sequence"/>
</dbReference>
<accession>A0A2X3BVW1</accession>
<dbReference type="Gene3D" id="3.40.50.2000">
    <property type="entry name" value="Glycogen Phosphorylase B"/>
    <property type="match status" value="2"/>
</dbReference>
<organism evidence="3 4">
    <name type="scientific">Clostridium perfringens</name>
    <dbReference type="NCBI Taxonomy" id="1502"/>
    <lineage>
        <taxon>Bacteria</taxon>
        <taxon>Bacillati</taxon>
        <taxon>Bacillota</taxon>
        <taxon>Clostridia</taxon>
        <taxon>Eubacteriales</taxon>
        <taxon>Clostridiaceae</taxon>
        <taxon>Clostridium</taxon>
    </lineage>
</organism>
<evidence type="ECO:0000259" key="2">
    <source>
        <dbReference type="Pfam" id="PF13439"/>
    </source>
</evidence>
<dbReference type="InterPro" id="IPR050194">
    <property type="entry name" value="Glycosyltransferase_grp1"/>
</dbReference>
<dbReference type="InterPro" id="IPR001296">
    <property type="entry name" value="Glyco_trans_1"/>
</dbReference>
<dbReference type="RefSeq" id="WP_111946021.1">
    <property type="nucleotide sequence ID" value="NZ_CATNYA010000014.1"/>
</dbReference>
<keyword evidence="3" id="KW-0808">Transferase</keyword>
<evidence type="ECO:0000313" key="3">
    <source>
        <dbReference type="EMBL" id="SQC08302.1"/>
    </source>
</evidence>